<name>C9KQD7_9FIRM</name>
<comment type="similarity">
    <text evidence="1">Belongs to the ParA family.</text>
</comment>
<dbReference type="Pfam" id="PF13614">
    <property type="entry name" value="AAA_31"/>
    <property type="match status" value="1"/>
</dbReference>
<evidence type="ECO:0000256" key="2">
    <source>
        <dbReference type="ARBA" id="ARBA00049360"/>
    </source>
</evidence>
<protein>
    <recommendedName>
        <fullName evidence="4">Sporulation initiation inhibitor protein Soj</fullName>
    </recommendedName>
</protein>
<sequence length="325" mass="36239">MAFSRFLYYDIGYTARRSRDGWQRLLPHKHYKCYNVTIILILARFYKDSCALVYYCRTEWYGKSKKVVKFVAKAKIIAVANQKGGVGKTTTSVNLAACLAAKEKKVLLVDCDPQGNASSGYGIDKSVLATTIYQVIINGAAVQDAIIKTEFGVDVLPANIELAGAEVELVAAISRETRLKRALEPVEQDYDYILIDCPPSLGLLTLNSLAAADSVLMPIQCEFYALEGVSQLMNTIELVRTNLNPHLEVEGVLMTMYDGRTRLAEQVVAEVRENFGELVYKTMIPRTVRLSEAPSYGEPILYYDKRSKGTDTYMKLAEEVMAHGE</sequence>
<dbReference type="CDD" id="cd02042">
    <property type="entry name" value="ParAB_family"/>
    <property type="match status" value="1"/>
</dbReference>
<dbReference type="STRING" id="500635.MITSMUL_05452"/>
<dbReference type="PANTHER" id="PTHR13696:SF52">
    <property type="entry name" value="PARA FAMILY PROTEIN CT_582"/>
    <property type="match status" value="1"/>
</dbReference>
<dbReference type="PANTHER" id="PTHR13696">
    <property type="entry name" value="P-LOOP CONTAINING NUCLEOSIDE TRIPHOSPHATE HYDROLASE"/>
    <property type="match status" value="1"/>
</dbReference>
<dbReference type="InterPro" id="IPR025669">
    <property type="entry name" value="AAA_dom"/>
</dbReference>
<dbReference type="InterPro" id="IPR050678">
    <property type="entry name" value="DNA_Partitioning_ATPase"/>
</dbReference>
<dbReference type="SUPFAM" id="SSF52540">
    <property type="entry name" value="P-loop containing nucleoside triphosphate hydrolases"/>
    <property type="match status" value="1"/>
</dbReference>
<dbReference type="HOGENOM" id="CLU_037612_1_3_9"/>
<evidence type="ECO:0000259" key="5">
    <source>
        <dbReference type="Pfam" id="PF13614"/>
    </source>
</evidence>
<dbReference type="Proteomes" id="UP000003671">
    <property type="component" value="Unassembled WGS sequence"/>
</dbReference>
<feature type="domain" description="AAA" evidence="5">
    <location>
        <begin position="74"/>
        <end position="249"/>
    </location>
</feature>
<dbReference type="PATRIC" id="fig|500635.8.peg.2059"/>
<comment type="subunit">
    <text evidence="3">Dimerizes in the presence of ATP but not ADP; ATP-binding is required for double-stranded (ds)DNA-binding. Interacts with DnaA.</text>
</comment>
<organism evidence="6 7">
    <name type="scientific">Mitsuokella multacida DSM 20544</name>
    <dbReference type="NCBI Taxonomy" id="500635"/>
    <lineage>
        <taxon>Bacteria</taxon>
        <taxon>Bacillati</taxon>
        <taxon>Bacillota</taxon>
        <taxon>Negativicutes</taxon>
        <taxon>Selenomonadales</taxon>
        <taxon>Selenomonadaceae</taxon>
        <taxon>Mitsuokella</taxon>
    </lineage>
</organism>
<dbReference type="InterPro" id="IPR027417">
    <property type="entry name" value="P-loop_NTPase"/>
</dbReference>
<keyword evidence="7" id="KW-1185">Reference proteome</keyword>
<proteinExistence type="inferred from homology"/>
<evidence type="ECO:0000256" key="1">
    <source>
        <dbReference type="ARBA" id="ARBA00006976"/>
    </source>
</evidence>
<dbReference type="EMBL" id="ABWK02000023">
    <property type="protein sequence ID" value="EEX67928.1"/>
    <property type="molecule type" value="Genomic_DNA"/>
</dbReference>
<gene>
    <name evidence="6" type="ORF">MITSMUL_05452</name>
</gene>
<evidence type="ECO:0000256" key="3">
    <source>
        <dbReference type="ARBA" id="ARBA00062323"/>
    </source>
</evidence>
<evidence type="ECO:0000313" key="7">
    <source>
        <dbReference type="Proteomes" id="UP000003671"/>
    </source>
</evidence>
<evidence type="ECO:0000313" key="6">
    <source>
        <dbReference type="EMBL" id="EEX67928.1"/>
    </source>
</evidence>
<comment type="caution">
    <text evidence="6">The sequence shown here is derived from an EMBL/GenBank/DDBJ whole genome shotgun (WGS) entry which is preliminary data.</text>
</comment>
<accession>C9KQD7</accession>
<dbReference type="AlphaFoldDB" id="C9KQD7"/>
<dbReference type="Gene3D" id="3.40.50.300">
    <property type="entry name" value="P-loop containing nucleotide triphosphate hydrolases"/>
    <property type="match status" value="1"/>
</dbReference>
<evidence type="ECO:0000256" key="4">
    <source>
        <dbReference type="ARBA" id="ARBA00071824"/>
    </source>
</evidence>
<dbReference type="eggNOG" id="COG1192">
    <property type="taxonomic scope" value="Bacteria"/>
</dbReference>
<dbReference type="FunFam" id="3.40.50.300:FF:000285">
    <property type="entry name" value="Sporulation initiation inhibitor Soj"/>
    <property type="match status" value="1"/>
</dbReference>
<comment type="catalytic activity">
    <reaction evidence="2">
        <text>ATP + H2O = ADP + phosphate + H(+)</text>
        <dbReference type="Rhea" id="RHEA:13065"/>
        <dbReference type="ChEBI" id="CHEBI:15377"/>
        <dbReference type="ChEBI" id="CHEBI:15378"/>
        <dbReference type="ChEBI" id="CHEBI:30616"/>
        <dbReference type="ChEBI" id="CHEBI:43474"/>
        <dbReference type="ChEBI" id="CHEBI:456216"/>
    </reaction>
</comment>
<reference evidence="6" key="1">
    <citation type="submission" date="2009-09" db="EMBL/GenBank/DDBJ databases">
        <authorList>
            <person name="Weinstock G."/>
            <person name="Sodergren E."/>
            <person name="Clifton S."/>
            <person name="Fulton L."/>
            <person name="Fulton B."/>
            <person name="Courtney L."/>
            <person name="Fronick C."/>
            <person name="Harrison M."/>
            <person name="Strong C."/>
            <person name="Farmer C."/>
            <person name="Delahaunty K."/>
            <person name="Markovic C."/>
            <person name="Hall O."/>
            <person name="Minx P."/>
            <person name="Tomlinson C."/>
            <person name="Mitreva M."/>
            <person name="Nelson J."/>
            <person name="Hou S."/>
            <person name="Wollam A."/>
            <person name="Pepin K.H."/>
            <person name="Johnson M."/>
            <person name="Bhonagiri V."/>
            <person name="Nash W.E."/>
            <person name="Warren W."/>
            <person name="Chinwalla A."/>
            <person name="Mardis E.R."/>
            <person name="Wilson R.K."/>
        </authorList>
    </citation>
    <scope>NUCLEOTIDE SEQUENCE [LARGE SCALE GENOMIC DNA]</scope>
    <source>
        <strain evidence="6">DSM 20544</strain>
    </source>
</reference>